<evidence type="ECO:0000259" key="3">
    <source>
        <dbReference type="PROSITE" id="PS51778"/>
    </source>
</evidence>
<evidence type="ECO:0000313" key="5">
    <source>
        <dbReference type="Proteomes" id="UP001054902"/>
    </source>
</evidence>
<dbReference type="EMBL" id="BLLK01000077">
    <property type="protein sequence ID" value="GFH62059.1"/>
    <property type="molecule type" value="Genomic_DNA"/>
</dbReference>
<keyword evidence="2" id="KW-0472">Membrane</keyword>
<dbReference type="GO" id="GO:0016020">
    <property type="term" value="C:membrane"/>
    <property type="evidence" value="ECO:0007669"/>
    <property type="project" value="UniProtKB-SubCell"/>
</dbReference>
<accession>A0AAD3HG76</accession>
<dbReference type="InterPro" id="IPR031968">
    <property type="entry name" value="VASt"/>
</dbReference>
<feature type="domain" description="VASt" evidence="3">
    <location>
        <begin position="211"/>
        <end position="382"/>
    </location>
</feature>
<keyword evidence="5" id="KW-1185">Reference proteome</keyword>
<gene>
    <name evidence="4" type="ORF">CTEN210_18535</name>
</gene>
<name>A0AAD3HG76_9STRA</name>
<comment type="caution">
    <text evidence="4">The sequence shown here is derived from an EMBL/GenBank/DDBJ whole genome shotgun (WGS) entry which is preliminary data.</text>
</comment>
<reference evidence="4 5" key="1">
    <citation type="journal article" date="2021" name="Sci. Rep.">
        <title>The genome of the diatom Chaetoceros tenuissimus carries an ancient integrated fragment of an extant virus.</title>
        <authorList>
            <person name="Hongo Y."/>
            <person name="Kimura K."/>
            <person name="Takaki Y."/>
            <person name="Yoshida Y."/>
            <person name="Baba S."/>
            <person name="Kobayashi G."/>
            <person name="Nagasaki K."/>
            <person name="Hano T."/>
            <person name="Tomaru Y."/>
        </authorList>
    </citation>
    <scope>NUCLEOTIDE SEQUENCE [LARGE SCALE GENOMIC DNA]</scope>
    <source>
        <strain evidence="4 5">NIES-3715</strain>
    </source>
</reference>
<organism evidence="4 5">
    <name type="scientific">Chaetoceros tenuissimus</name>
    <dbReference type="NCBI Taxonomy" id="426638"/>
    <lineage>
        <taxon>Eukaryota</taxon>
        <taxon>Sar</taxon>
        <taxon>Stramenopiles</taxon>
        <taxon>Ochrophyta</taxon>
        <taxon>Bacillariophyta</taxon>
        <taxon>Coscinodiscophyceae</taxon>
        <taxon>Chaetocerotophycidae</taxon>
        <taxon>Chaetocerotales</taxon>
        <taxon>Chaetocerotaceae</taxon>
        <taxon>Chaetoceros</taxon>
    </lineage>
</organism>
<evidence type="ECO:0000256" key="1">
    <source>
        <dbReference type="ARBA" id="ARBA00004370"/>
    </source>
</evidence>
<protein>
    <recommendedName>
        <fullName evidence="3">VASt domain-containing protein</fullName>
    </recommendedName>
</protein>
<evidence type="ECO:0000256" key="2">
    <source>
        <dbReference type="ARBA" id="ARBA00023136"/>
    </source>
</evidence>
<sequence length="467" mass="53597">MIFDQLDSICSPLQDVSTHPSLRSSNTKNTSKQQQLFNPFGPVIGTILVVYSCQYKNNTYQIYISSKAILIRRSILFVELDKEILTWDSIASIALQEETIQISTREGTTYKLQFHESHEKVHEELHKVWKKDSSISLDESQHVRQQEGVVNEFFARVSFGDLDGDTQASEELTEISQEQISLVDSFEEVSDEELNRIWTEFQQTRNEKDDKYTETVVEKMELQTTLEEFHRQFLANDASFSLAKHHTDTGDLDTTATDWKPTSSYTSERTIQYDHPINIPVKIAPPSGAATKTQLYKRFPNAIVVETETWINDVPLADCFYVADRYIVERSGEKVLLTIEFGNVFVKRTFFESIIKSTSVRDVTEFHKGYVDMIQSALKKGTSDDRENVEVPVVHEVHVERQSVSESDDKKDVVQTRKSIDLQTVLLLLLLIFSVGSQYLMTKELQSVNFKLSQLEKMLMSQEVGEL</sequence>
<proteinExistence type="predicted"/>
<comment type="subcellular location">
    <subcellularLocation>
        <location evidence="1">Membrane</location>
    </subcellularLocation>
</comment>
<dbReference type="Pfam" id="PF16016">
    <property type="entry name" value="VASt"/>
    <property type="match status" value="1"/>
</dbReference>
<dbReference type="PANTHER" id="PTHR47666">
    <property type="entry name" value="PROTEIN VASCULAR ASSOCIATED DEATH 1, CHLOROPLASTIC"/>
    <property type="match status" value="1"/>
</dbReference>
<dbReference type="Proteomes" id="UP001054902">
    <property type="component" value="Unassembled WGS sequence"/>
</dbReference>
<dbReference type="AlphaFoldDB" id="A0AAD3HG76"/>
<evidence type="ECO:0000313" key="4">
    <source>
        <dbReference type="EMBL" id="GFH62059.1"/>
    </source>
</evidence>
<dbReference type="PROSITE" id="PS51778">
    <property type="entry name" value="VAST"/>
    <property type="match status" value="1"/>
</dbReference>
<dbReference type="PANTHER" id="PTHR47666:SF1">
    <property type="entry name" value="PROTEIN VASCULAR ASSOCIATED DEATH 1, CHLOROPLASTIC"/>
    <property type="match status" value="1"/>
</dbReference>